<evidence type="ECO:0000256" key="7">
    <source>
        <dbReference type="ARBA" id="ARBA00022771"/>
    </source>
</evidence>
<dbReference type="Gene3D" id="1.25.40.90">
    <property type="match status" value="1"/>
</dbReference>
<dbReference type="Gene3D" id="6.10.140.100">
    <property type="match status" value="1"/>
</dbReference>
<gene>
    <name evidence="14" type="ORF">M422DRAFT_207487</name>
</gene>
<evidence type="ECO:0000256" key="3">
    <source>
        <dbReference type="ARBA" id="ARBA00017753"/>
    </source>
</evidence>
<dbReference type="GO" id="GO:0006623">
    <property type="term" value="P:protein targeting to vacuole"/>
    <property type="evidence" value="ECO:0007669"/>
    <property type="project" value="TreeGrafter"/>
</dbReference>
<dbReference type="PROSITE" id="PS50178">
    <property type="entry name" value="ZF_FYVE"/>
    <property type="match status" value="1"/>
</dbReference>
<dbReference type="OrthoDB" id="957735at2759"/>
<feature type="compositionally biased region" description="Polar residues" evidence="11">
    <location>
        <begin position="565"/>
        <end position="588"/>
    </location>
</feature>
<dbReference type="InterPro" id="IPR000306">
    <property type="entry name" value="Znf_FYVE"/>
</dbReference>
<feature type="compositionally biased region" description="Polar residues" evidence="11">
    <location>
        <begin position="278"/>
        <end position="297"/>
    </location>
</feature>
<dbReference type="GO" id="GO:0043130">
    <property type="term" value="F:ubiquitin binding"/>
    <property type="evidence" value="ECO:0007669"/>
    <property type="project" value="InterPro"/>
</dbReference>
<feature type="compositionally biased region" description="Polar residues" evidence="11">
    <location>
        <begin position="463"/>
        <end position="480"/>
    </location>
</feature>
<evidence type="ECO:0000256" key="10">
    <source>
        <dbReference type="PROSITE-ProRule" id="PRU00091"/>
    </source>
</evidence>
<evidence type="ECO:0000256" key="1">
    <source>
        <dbReference type="ARBA" id="ARBA00004125"/>
    </source>
</evidence>
<dbReference type="AlphaFoldDB" id="A0A0C9W2E8"/>
<dbReference type="HOGENOM" id="CLU_011862_0_0_1"/>
<proteinExistence type="inferred from homology"/>
<keyword evidence="15" id="KW-1185">Reference proteome</keyword>
<dbReference type="SMART" id="SM00288">
    <property type="entry name" value="VHS"/>
    <property type="match status" value="1"/>
</dbReference>
<dbReference type="CDD" id="cd15735">
    <property type="entry name" value="FYVE_spVPS27p_like"/>
    <property type="match status" value="1"/>
</dbReference>
<keyword evidence="9" id="KW-0472">Membrane</keyword>
<dbReference type="SUPFAM" id="SSF57903">
    <property type="entry name" value="FYVE/PHD zinc finger"/>
    <property type="match status" value="1"/>
</dbReference>
<dbReference type="PANTHER" id="PTHR47794">
    <property type="entry name" value="VACUOLAR PROTEIN SORTING-ASSOCIATED PROTEIN 27"/>
    <property type="match status" value="1"/>
</dbReference>
<dbReference type="Gene3D" id="3.30.40.10">
    <property type="entry name" value="Zinc/RING finger domain, C3HC4 (zinc finger)"/>
    <property type="match status" value="1"/>
</dbReference>
<accession>A0A0C9W2E8</accession>
<dbReference type="Pfam" id="PF01363">
    <property type="entry name" value="FYVE"/>
    <property type="match status" value="1"/>
</dbReference>
<organism evidence="14 15">
    <name type="scientific">Sphaerobolus stellatus (strain SS14)</name>
    <dbReference type="NCBI Taxonomy" id="990650"/>
    <lineage>
        <taxon>Eukaryota</taxon>
        <taxon>Fungi</taxon>
        <taxon>Dikarya</taxon>
        <taxon>Basidiomycota</taxon>
        <taxon>Agaricomycotina</taxon>
        <taxon>Agaricomycetes</taxon>
        <taxon>Phallomycetidae</taxon>
        <taxon>Geastrales</taxon>
        <taxon>Sphaerobolaceae</taxon>
        <taxon>Sphaerobolus</taxon>
    </lineage>
</organism>
<name>A0A0C9W2E8_SPHS4</name>
<dbReference type="CDD" id="cd16979">
    <property type="entry name" value="VHS_Vps27"/>
    <property type="match status" value="1"/>
</dbReference>
<dbReference type="Gene3D" id="1.20.5.1940">
    <property type="match status" value="1"/>
</dbReference>
<feature type="compositionally biased region" description="Polar residues" evidence="11">
    <location>
        <begin position="739"/>
        <end position="750"/>
    </location>
</feature>
<dbReference type="GO" id="GO:0043328">
    <property type="term" value="P:protein transport to vacuole involved in ubiquitin-dependent protein catabolic process via the multivesicular body sorting pathway"/>
    <property type="evidence" value="ECO:0007669"/>
    <property type="project" value="TreeGrafter"/>
</dbReference>
<comment type="subcellular location">
    <subcellularLocation>
        <location evidence="1">Endosome membrane</location>
        <topology evidence="1">Peripheral membrane protein</topology>
        <orientation evidence="1">Cytoplasmic side</orientation>
    </subcellularLocation>
</comment>
<evidence type="ECO:0000313" key="15">
    <source>
        <dbReference type="Proteomes" id="UP000054279"/>
    </source>
</evidence>
<dbReference type="PROSITE" id="PS50330">
    <property type="entry name" value="UIM"/>
    <property type="match status" value="1"/>
</dbReference>
<dbReference type="InterPro" id="IPR011011">
    <property type="entry name" value="Znf_FYVE_PHD"/>
</dbReference>
<evidence type="ECO:0000256" key="6">
    <source>
        <dbReference type="ARBA" id="ARBA00022753"/>
    </source>
</evidence>
<dbReference type="PROSITE" id="PS50179">
    <property type="entry name" value="VHS"/>
    <property type="match status" value="1"/>
</dbReference>
<feature type="region of interest" description="Disordered" evidence="11">
    <location>
        <begin position="278"/>
        <end position="380"/>
    </location>
</feature>
<feature type="compositionally biased region" description="Polar residues" evidence="11">
    <location>
        <begin position="631"/>
        <end position="645"/>
    </location>
</feature>
<feature type="compositionally biased region" description="Polar residues" evidence="11">
    <location>
        <begin position="494"/>
        <end position="514"/>
    </location>
</feature>
<dbReference type="GO" id="GO:0033565">
    <property type="term" value="C:ESCRT-0 complex"/>
    <property type="evidence" value="ECO:0007669"/>
    <property type="project" value="TreeGrafter"/>
</dbReference>
<keyword evidence="7 10" id="KW-0863">Zinc-finger</keyword>
<evidence type="ECO:0000256" key="5">
    <source>
        <dbReference type="ARBA" id="ARBA00022737"/>
    </source>
</evidence>
<dbReference type="PANTHER" id="PTHR47794:SF1">
    <property type="entry name" value="VACUOLAR PROTEIN SORTING-ASSOCIATED PROTEIN 27"/>
    <property type="match status" value="1"/>
</dbReference>
<feature type="region of interest" description="Disordered" evidence="11">
    <location>
        <begin position="463"/>
        <end position="721"/>
    </location>
</feature>
<feature type="compositionally biased region" description="Low complexity" evidence="11">
    <location>
        <begin position="703"/>
        <end position="714"/>
    </location>
</feature>
<evidence type="ECO:0000256" key="2">
    <source>
        <dbReference type="ARBA" id="ARBA00008597"/>
    </source>
</evidence>
<dbReference type="GO" id="GO:0010008">
    <property type="term" value="C:endosome membrane"/>
    <property type="evidence" value="ECO:0007669"/>
    <property type="project" value="UniProtKB-SubCell"/>
</dbReference>
<evidence type="ECO:0000313" key="14">
    <source>
        <dbReference type="EMBL" id="KIJ45196.1"/>
    </source>
</evidence>
<dbReference type="InterPro" id="IPR003903">
    <property type="entry name" value="UIM_dom"/>
</dbReference>
<dbReference type="Pfam" id="PF00790">
    <property type="entry name" value="VHS"/>
    <property type="match status" value="1"/>
</dbReference>
<feature type="region of interest" description="Disordered" evidence="11">
    <location>
        <begin position="739"/>
        <end position="759"/>
    </location>
</feature>
<dbReference type="SMART" id="SM00726">
    <property type="entry name" value="UIM"/>
    <property type="match status" value="2"/>
</dbReference>
<feature type="compositionally biased region" description="Low complexity" evidence="11">
    <location>
        <begin position="330"/>
        <end position="342"/>
    </location>
</feature>
<feature type="compositionally biased region" description="Basic and acidic residues" evidence="11">
    <location>
        <begin position="303"/>
        <end position="312"/>
    </location>
</feature>
<keyword evidence="6" id="KW-0967">Endosome</keyword>
<dbReference type="EMBL" id="KN837113">
    <property type="protein sequence ID" value="KIJ45196.1"/>
    <property type="molecule type" value="Genomic_DNA"/>
</dbReference>
<dbReference type="Pfam" id="PF02809">
    <property type="entry name" value="UIM"/>
    <property type="match status" value="2"/>
</dbReference>
<dbReference type="GO" id="GO:0032266">
    <property type="term" value="F:phosphatidylinositol-3-phosphate binding"/>
    <property type="evidence" value="ECO:0007669"/>
    <property type="project" value="TreeGrafter"/>
</dbReference>
<evidence type="ECO:0000256" key="11">
    <source>
        <dbReference type="SAM" id="MobiDB-lite"/>
    </source>
</evidence>
<feature type="compositionally biased region" description="Low complexity" evidence="11">
    <location>
        <begin position="524"/>
        <end position="533"/>
    </location>
</feature>
<comment type="similarity">
    <text evidence="2">Belongs to the VPS27 family.</text>
</comment>
<dbReference type="Proteomes" id="UP000054279">
    <property type="component" value="Unassembled WGS sequence"/>
</dbReference>
<keyword evidence="4" id="KW-0479">Metal-binding</keyword>
<keyword evidence="5" id="KW-0677">Repeat</keyword>
<evidence type="ECO:0000256" key="9">
    <source>
        <dbReference type="ARBA" id="ARBA00023136"/>
    </source>
</evidence>
<feature type="compositionally biased region" description="Basic residues" evidence="11">
    <location>
        <begin position="248"/>
        <end position="260"/>
    </location>
</feature>
<reference evidence="14 15" key="1">
    <citation type="submission" date="2014-06" db="EMBL/GenBank/DDBJ databases">
        <title>Evolutionary Origins and Diversification of the Mycorrhizal Mutualists.</title>
        <authorList>
            <consortium name="DOE Joint Genome Institute"/>
            <consortium name="Mycorrhizal Genomics Consortium"/>
            <person name="Kohler A."/>
            <person name="Kuo A."/>
            <person name="Nagy L.G."/>
            <person name="Floudas D."/>
            <person name="Copeland A."/>
            <person name="Barry K.W."/>
            <person name="Cichocki N."/>
            <person name="Veneault-Fourrey C."/>
            <person name="LaButti K."/>
            <person name="Lindquist E.A."/>
            <person name="Lipzen A."/>
            <person name="Lundell T."/>
            <person name="Morin E."/>
            <person name="Murat C."/>
            <person name="Riley R."/>
            <person name="Ohm R."/>
            <person name="Sun H."/>
            <person name="Tunlid A."/>
            <person name="Henrissat B."/>
            <person name="Grigoriev I.V."/>
            <person name="Hibbett D.S."/>
            <person name="Martin F."/>
        </authorList>
    </citation>
    <scope>NUCLEOTIDE SEQUENCE [LARGE SCALE GENOMIC DNA]</scope>
    <source>
        <strain evidence="14 15">SS14</strain>
    </source>
</reference>
<evidence type="ECO:0000256" key="4">
    <source>
        <dbReference type="ARBA" id="ARBA00022723"/>
    </source>
</evidence>
<protein>
    <recommendedName>
        <fullName evidence="3">Vacuolar protein sorting-associated protein 27</fullName>
    </recommendedName>
</protein>
<feature type="domain" description="VHS" evidence="13">
    <location>
        <begin position="21"/>
        <end position="150"/>
    </location>
</feature>
<sequence length="796" mass="87350">MSLSSLIWGQSQFDEAIDKATSELRLGEEDIALNLEICDQIRSKSVPAKEAIRALKRRMNNKNPNVQLLTLGLTDICVKNGGDHFLNEVASREFMDNLVSILKMPGLNIDVKTKLLRLIQNWSIAFEGKYTLGYVGQVYKELKSEGFNFPPKDLTAASSAMIDTATAPEWIDSDVCLRCRTAFSFTNRKHHCRNCGRVFDQTCSAKSMPLPHFGITQEVRVCDGCHAKLSKATRDKERSKSVDFSKVIGHHSSSRSRKHQSATNFDTDLQRAIQLSLAESGSSTHTQSSYDPWQTSEPPLVDRATRPGAKREEDEDPELRAAIEASLREASAPKPSAPIASPYEEREEYSYRGASSYASDRNLATPQPPLPQLPNHDLDPRESDAILMFNQTVQDAQAQGGSDLSRMANVHELYDRANSLRPKLALGLDDTGRKEEMLSGMHKKLSEAVRLYDQLLSQQISRPTWRTAPTSQQAYGQTYSQPPPINEAHRPNRQEWSNQQAAGSPAPVQQNYATYNAVPPPVPSSSRPAPQRQTSYAEYNGPNAYAQPPMPSTASEPPRQPYAEQPQNWSPASIQAPVQQYAPQTAVSASPPPPEQWRPEAYHSIHGALSQPGPPVTQGYPQQLPVAPPSVGSQSPIAPTPQSYAPIQSPIPPTPQSYAPVQSPPPQQSQQPYQSPPVHSPAPVAQQQYTPNLPILQSPPPQAQQAYQPVAPAATVSRHNTVSHASYAGIPQQASLARSNTVSGYAQPQNGYVHATPAPSNALPSFPTVPKAEPAVYYPPPAFEQTEKKEALLIDL</sequence>
<evidence type="ECO:0000256" key="8">
    <source>
        <dbReference type="ARBA" id="ARBA00022833"/>
    </source>
</evidence>
<evidence type="ECO:0000259" key="13">
    <source>
        <dbReference type="PROSITE" id="PS50179"/>
    </source>
</evidence>
<keyword evidence="8" id="KW-0862">Zinc</keyword>
<dbReference type="InterPro" id="IPR008942">
    <property type="entry name" value="ENTH_VHS"/>
</dbReference>
<evidence type="ECO:0000259" key="12">
    <source>
        <dbReference type="PROSITE" id="PS50178"/>
    </source>
</evidence>
<dbReference type="GO" id="GO:0008270">
    <property type="term" value="F:zinc ion binding"/>
    <property type="evidence" value="ECO:0007669"/>
    <property type="project" value="UniProtKB-KW"/>
</dbReference>
<dbReference type="SUPFAM" id="SSF48464">
    <property type="entry name" value="ENTH/VHS domain"/>
    <property type="match status" value="1"/>
</dbReference>
<dbReference type="InterPro" id="IPR013083">
    <property type="entry name" value="Znf_RING/FYVE/PHD"/>
</dbReference>
<feature type="domain" description="FYVE-type" evidence="12">
    <location>
        <begin position="170"/>
        <end position="230"/>
    </location>
</feature>
<dbReference type="InterPro" id="IPR017455">
    <property type="entry name" value="Znf_FYVE-rel"/>
</dbReference>
<feature type="region of interest" description="Disordered" evidence="11">
    <location>
        <begin position="240"/>
        <end position="263"/>
    </location>
</feature>
<dbReference type="InterPro" id="IPR002014">
    <property type="entry name" value="VHS_dom"/>
</dbReference>
<dbReference type="SMART" id="SM00064">
    <property type="entry name" value="FYVE"/>
    <property type="match status" value="1"/>
</dbReference>